<feature type="domain" description="Endonuclease/exonuclease/phosphatase" evidence="8">
    <location>
        <begin position="4"/>
        <end position="248"/>
    </location>
</feature>
<dbReference type="InterPro" id="IPR004808">
    <property type="entry name" value="AP_endonuc_1"/>
</dbReference>
<dbReference type="SUPFAM" id="SSF56219">
    <property type="entry name" value="DNase I-like"/>
    <property type="match status" value="1"/>
</dbReference>
<keyword evidence="10" id="KW-1185">Reference proteome</keyword>
<keyword evidence="3" id="KW-0378">Hydrolase</keyword>
<feature type="site" description="Important for catalytic activity" evidence="7">
    <location>
        <position position="218"/>
    </location>
</feature>
<feature type="binding site" evidence="6">
    <location>
        <position position="34"/>
    </location>
    <ligand>
        <name>Mg(2+)</name>
        <dbReference type="ChEBI" id="CHEBI:18420"/>
        <label>1</label>
    </ligand>
</feature>
<dbReference type="GO" id="GO:0003677">
    <property type="term" value="F:DNA binding"/>
    <property type="evidence" value="ECO:0007669"/>
    <property type="project" value="InterPro"/>
</dbReference>
<evidence type="ECO:0000259" key="8">
    <source>
        <dbReference type="Pfam" id="PF03372"/>
    </source>
</evidence>
<dbReference type="InterPro" id="IPR020847">
    <property type="entry name" value="AP_endonuclease_F1_BS"/>
</dbReference>
<feature type="binding site" evidence="6">
    <location>
        <position position="147"/>
    </location>
    <ligand>
        <name>Mg(2+)</name>
        <dbReference type="ChEBI" id="CHEBI:18420"/>
        <label>1</label>
    </ligand>
</feature>
<feature type="active site" evidence="5">
    <location>
        <position position="106"/>
    </location>
</feature>
<dbReference type="Pfam" id="PF03372">
    <property type="entry name" value="Exo_endo_phos"/>
    <property type="match status" value="1"/>
</dbReference>
<evidence type="ECO:0000313" key="10">
    <source>
        <dbReference type="Proteomes" id="UP000234479"/>
    </source>
</evidence>
<proteinExistence type="inferred from homology"/>
<evidence type="ECO:0000256" key="1">
    <source>
        <dbReference type="ARBA" id="ARBA00007092"/>
    </source>
</evidence>
<keyword evidence="2 6" id="KW-0479">Metal-binding</keyword>
<dbReference type="EMBL" id="PJRS01000006">
    <property type="protein sequence ID" value="PLR28651.1"/>
    <property type="molecule type" value="Genomic_DNA"/>
</dbReference>
<comment type="caution">
    <text evidence="9">The sequence shown here is derived from an EMBL/GenBank/DDBJ whole genome shotgun (WGS) entry which is preliminary data.</text>
</comment>
<evidence type="ECO:0000256" key="5">
    <source>
        <dbReference type="PIRSR" id="PIRSR604808-1"/>
    </source>
</evidence>
<evidence type="ECO:0000256" key="3">
    <source>
        <dbReference type="ARBA" id="ARBA00022801"/>
    </source>
</evidence>
<feature type="site" description="Transition state stabilizer" evidence="7">
    <location>
        <position position="149"/>
    </location>
</feature>
<protein>
    <submittedName>
        <fullName evidence="9">Exodeoxyribonuclease III</fullName>
    </submittedName>
</protein>
<dbReference type="PROSITE" id="PS51435">
    <property type="entry name" value="AP_NUCLEASE_F1_4"/>
    <property type="match status" value="1"/>
</dbReference>
<keyword evidence="4 6" id="KW-0460">Magnesium</keyword>
<dbReference type="AlphaFoldDB" id="A0A2N5DRH4"/>
<feature type="active site" description="Proton acceptor" evidence="5">
    <location>
        <position position="248"/>
    </location>
</feature>
<sequence>MRIATFNINNVVGRLDNLIDWLAEAEPDVVCLQELKTEQGRFPAEPLAQLGYGAAWKGQRTWNGVAILARNAEPVVTRMALPGDPDPSQARYIEAAVNGVLVGCLYLPNGNPVPGPKFDYKLAWFEALIAHAQSLLASGAPVVLAGDYNVVPTEADIYPRHSYGGDALLRPESRMAFARLLDQGWTDALGALHPDAAPYTYWSYLRERWPRDKGLRIDHLLLSPNLADGVVEAGVDRWVRGQDGASDHAPAWIVLDR</sequence>
<dbReference type="PROSITE" id="PS00726">
    <property type="entry name" value="AP_NUCLEASE_F1_1"/>
    <property type="match status" value="1"/>
</dbReference>
<dbReference type="Gene3D" id="3.60.10.10">
    <property type="entry name" value="Endonuclease/exonuclease/phosphatase"/>
    <property type="match status" value="1"/>
</dbReference>
<comment type="cofactor">
    <cofactor evidence="6">
        <name>Mg(2+)</name>
        <dbReference type="ChEBI" id="CHEBI:18420"/>
    </cofactor>
    <cofactor evidence="6">
        <name>Mn(2+)</name>
        <dbReference type="ChEBI" id="CHEBI:29035"/>
    </cofactor>
    <text evidence="6">Probably binds two magnesium or manganese ions per subunit.</text>
</comment>
<dbReference type="Proteomes" id="UP000234479">
    <property type="component" value="Unassembled WGS sequence"/>
</dbReference>
<dbReference type="InterPro" id="IPR037493">
    <property type="entry name" value="ExoIII-like"/>
</dbReference>
<dbReference type="GO" id="GO:0006281">
    <property type="term" value="P:DNA repair"/>
    <property type="evidence" value="ECO:0007669"/>
    <property type="project" value="InterPro"/>
</dbReference>
<dbReference type="NCBIfam" id="TIGR00633">
    <property type="entry name" value="xth"/>
    <property type="match status" value="1"/>
</dbReference>
<organism evidence="9 10">
    <name type="scientific">Caulobacter zeae</name>
    <dbReference type="NCBI Taxonomy" id="2055137"/>
    <lineage>
        <taxon>Bacteria</taxon>
        <taxon>Pseudomonadati</taxon>
        <taxon>Pseudomonadota</taxon>
        <taxon>Alphaproteobacteria</taxon>
        <taxon>Caulobacterales</taxon>
        <taxon>Caulobacteraceae</taxon>
        <taxon>Caulobacter</taxon>
    </lineage>
</organism>
<evidence type="ECO:0000256" key="6">
    <source>
        <dbReference type="PIRSR" id="PIRSR604808-2"/>
    </source>
</evidence>
<feature type="binding site" evidence="6">
    <location>
        <position position="7"/>
    </location>
    <ligand>
        <name>Mg(2+)</name>
        <dbReference type="ChEBI" id="CHEBI:18420"/>
        <label>1</label>
    </ligand>
</feature>
<feature type="site" description="Interaction with DNA substrate" evidence="7">
    <location>
        <position position="248"/>
    </location>
</feature>
<dbReference type="NCBIfam" id="TIGR00195">
    <property type="entry name" value="exoDNase_III"/>
    <property type="match status" value="1"/>
</dbReference>
<dbReference type="InterPro" id="IPR005135">
    <property type="entry name" value="Endo/exonuclease/phosphatase"/>
</dbReference>
<reference evidence="9 10" key="1">
    <citation type="submission" date="2017-12" db="EMBL/GenBank/DDBJ databases">
        <title>The genome sequence of Caulobacter sp. 410.</title>
        <authorList>
            <person name="Gao J."/>
            <person name="Mao X."/>
            <person name="Sun J."/>
        </authorList>
    </citation>
    <scope>NUCLEOTIDE SEQUENCE [LARGE SCALE GENOMIC DNA]</scope>
    <source>
        <strain evidence="9 10">410</strain>
    </source>
</reference>
<dbReference type="InterPro" id="IPR036691">
    <property type="entry name" value="Endo/exonu/phosph_ase_sf"/>
</dbReference>
<dbReference type="GO" id="GO:0008311">
    <property type="term" value="F:double-stranded DNA 3'-5' DNA exonuclease activity"/>
    <property type="evidence" value="ECO:0007669"/>
    <property type="project" value="InterPro"/>
</dbReference>
<evidence type="ECO:0000256" key="7">
    <source>
        <dbReference type="PIRSR" id="PIRSR604808-3"/>
    </source>
</evidence>
<accession>A0A2N5DRH4</accession>
<evidence type="ECO:0000256" key="4">
    <source>
        <dbReference type="ARBA" id="ARBA00022842"/>
    </source>
</evidence>
<feature type="binding site" evidence="6">
    <location>
        <position position="247"/>
    </location>
    <ligand>
        <name>Mg(2+)</name>
        <dbReference type="ChEBI" id="CHEBI:18420"/>
        <label>1</label>
    </ligand>
</feature>
<dbReference type="OrthoDB" id="9803914at2"/>
<name>A0A2N5DRH4_9CAUL</name>
<dbReference type="GO" id="GO:0004519">
    <property type="term" value="F:endonuclease activity"/>
    <property type="evidence" value="ECO:0007669"/>
    <property type="project" value="InterPro"/>
</dbReference>
<dbReference type="RefSeq" id="WP_101716269.1">
    <property type="nucleotide sequence ID" value="NZ_PJRS01000006.1"/>
</dbReference>
<dbReference type="CDD" id="cd09086">
    <property type="entry name" value="ExoIII-like_AP-endo"/>
    <property type="match status" value="1"/>
</dbReference>
<evidence type="ECO:0000313" key="9">
    <source>
        <dbReference type="EMBL" id="PLR28651.1"/>
    </source>
</evidence>
<comment type="similarity">
    <text evidence="1">Belongs to the DNA repair enzymes AP/ExoA family.</text>
</comment>
<feature type="active site" description="Proton donor/acceptor" evidence="5">
    <location>
        <position position="147"/>
    </location>
</feature>
<evidence type="ECO:0000256" key="2">
    <source>
        <dbReference type="ARBA" id="ARBA00022723"/>
    </source>
</evidence>
<dbReference type="PANTHER" id="PTHR43250">
    <property type="entry name" value="EXODEOXYRIBONUCLEASE III"/>
    <property type="match status" value="1"/>
</dbReference>
<feature type="binding site" evidence="6">
    <location>
        <position position="149"/>
    </location>
    <ligand>
        <name>Mg(2+)</name>
        <dbReference type="ChEBI" id="CHEBI:18420"/>
        <label>1</label>
    </ligand>
</feature>
<dbReference type="GO" id="GO:0046872">
    <property type="term" value="F:metal ion binding"/>
    <property type="evidence" value="ECO:0007669"/>
    <property type="project" value="UniProtKB-KW"/>
</dbReference>
<feature type="binding site" evidence="6">
    <location>
        <position position="248"/>
    </location>
    <ligand>
        <name>Mg(2+)</name>
        <dbReference type="ChEBI" id="CHEBI:18420"/>
        <label>1</label>
    </ligand>
</feature>
<keyword evidence="6" id="KW-0464">Manganese</keyword>
<dbReference type="PANTHER" id="PTHR43250:SF1">
    <property type="entry name" value="EXODEOXYRIBONUCLEASE III"/>
    <property type="match status" value="1"/>
</dbReference>
<gene>
    <name evidence="9" type="primary">xth</name>
    <name evidence="9" type="ORF">SGCZBJ_01475</name>
</gene>